<evidence type="ECO:0008006" key="8">
    <source>
        <dbReference type="Google" id="ProtNLM"/>
    </source>
</evidence>
<feature type="compositionally biased region" description="Polar residues" evidence="5">
    <location>
        <begin position="1"/>
        <end position="12"/>
    </location>
</feature>
<dbReference type="eggNOG" id="KOG3122">
    <property type="taxonomic scope" value="Eukaryota"/>
</dbReference>
<dbReference type="AlphaFoldDB" id="G3B0H8"/>
<proteinExistence type="predicted"/>
<dbReference type="OrthoDB" id="5836119at2759"/>
<dbReference type="PANTHER" id="PTHR13408:SF0">
    <property type="entry name" value="DNA-DIRECTED RNA POLYMERASE III SUBUNIT RPC4"/>
    <property type="match status" value="1"/>
</dbReference>
<dbReference type="GO" id="GO:0042797">
    <property type="term" value="P:tRNA transcription by RNA polymerase III"/>
    <property type="evidence" value="ECO:0007669"/>
    <property type="project" value="TreeGrafter"/>
</dbReference>
<dbReference type="Proteomes" id="UP000000707">
    <property type="component" value="Unassembled WGS sequence"/>
</dbReference>
<keyword evidence="4" id="KW-0539">Nucleus</keyword>
<dbReference type="Pfam" id="PF05132">
    <property type="entry name" value="RNA_pol_Rpc4"/>
    <property type="match status" value="1"/>
</dbReference>
<evidence type="ECO:0000256" key="2">
    <source>
        <dbReference type="ARBA" id="ARBA00022478"/>
    </source>
</evidence>
<organism evidence="7">
    <name type="scientific">Candida tenuis (strain ATCC 10573 / BCRC 21748 / CBS 615 / JCM 9827 / NBRC 10315 / NRRL Y-1498 / VKM Y-70)</name>
    <name type="common">Yeast</name>
    <name type="synonym">Yamadazyma tenuis</name>
    <dbReference type="NCBI Taxonomy" id="590646"/>
    <lineage>
        <taxon>Eukaryota</taxon>
        <taxon>Fungi</taxon>
        <taxon>Dikarya</taxon>
        <taxon>Ascomycota</taxon>
        <taxon>Saccharomycotina</taxon>
        <taxon>Pichiomycetes</taxon>
        <taxon>Debaryomycetaceae</taxon>
        <taxon>Yamadazyma</taxon>
    </lineage>
</organism>
<evidence type="ECO:0000256" key="4">
    <source>
        <dbReference type="ARBA" id="ARBA00023242"/>
    </source>
</evidence>
<evidence type="ECO:0000256" key="1">
    <source>
        <dbReference type="ARBA" id="ARBA00004123"/>
    </source>
</evidence>
<keyword evidence="3" id="KW-0804">Transcription</keyword>
<keyword evidence="2" id="KW-0240">DNA-directed RNA polymerase</keyword>
<evidence type="ECO:0000313" key="7">
    <source>
        <dbReference type="Proteomes" id="UP000000707"/>
    </source>
</evidence>
<keyword evidence="7" id="KW-1185">Reference proteome</keyword>
<dbReference type="GO" id="GO:0005666">
    <property type="term" value="C:RNA polymerase III complex"/>
    <property type="evidence" value="ECO:0007669"/>
    <property type="project" value="InterPro"/>
</dbReference>
<feature type="compositionally biased region" description="Basic and acidic residues" evidence="5">
    <location>
        <begin position="25"/>
        <end position="53"/>
    </location>
</feature>
<dbReference type="STRING" id="590646.G3B0H8"/>
<reference evidence="6 7" key="1">
    <citation type="journal article" date="2011" name="Proc. Natl. Acad. Sci. U.S.A.">
        <title>Comparative genomics of xylose-fermenting fungi for enhanced biofuel production.</title>
        <authorList>
            <person name="Wohlbach D.J."/>
            <person name="Kuo A."/>
            <person name="Sato T.K."/>
            <person name="Potts K.M."/>
            <person name="Salamov A.A."/>
            <person name="LaButti K.M."/>
            <person name="Sun H."/>
            <person name="Clum A."/>
            <person name="Pangilinan J.L."/>
            <person name="Lindquist E.A."/>
            <person name="Lucas S."/>
            <person name="Lapidus A."/>
            <person name="Jin M."/>
            <person name="Gunawan C."/>
            <person name="Balan V."/>
            <person name="Dale B.E."/>
            <person name="Jeffries T.W."/>
            <person name="Zinkel R."/>
            <person name="Barry K.W."/>
            <person name="Grigoriev I.V."/>
            <person name="Gasch A.P."/>
        </authorList>
    </citation>
    <scope>NUCLEOTIDE SEQUENCE [LARGE SCALE GENOMIC DNA]</scope>
    <source>
        <strain evidence="7">ATCC 10573 / BCRC 21748 / CBS 615 / JCM 9827 / NBRC 10315 / NRRL Y-1498 / VKM Y-70</strain>
    </source>
</reference>
<dbReference type="KEGG" id="cten:18250213"/>
<feature type="region of interest" description="Disordered" evidence="5">
    <location>
        <begin position="99"/>
        <end position="138"/>
    </location>
</feature>
<comment type="subcellular location">
    <subcellularLocation>
        <location evidence="1">Nucleus</location>
    </subcellularLocation>
</comment>
<dbReference type="InterPro" id="IPR007811">
    <property type="entry name" value="RPC4"/>
</dbReference>
<dbReference type="HOGENOM" id="CLU_056234_0_0_1"/>
<dbReference type="GO" id="GO:0003677">
    <property type="term" value="F:DNA binding"/>
    <property type="evidence" value="ECO:0007669"/>
    <property type="project" value="InterPro"/>
</dbReference>
<gene>
    <name evidence="6" type="ORF">CANTEDRAFT_92628</name>
</gene>
<protein>
    <recommendedName>
        <fullName evidence="8">DNA-directed RNA polymerase III subunit RPC4</fullName>
    </recommendedName>
</protein>
<dbReference type="PANTHER" id="PTHR13408">
    <property type="entry name" value="DNA-DIRECTED RNA POLYMERASE III"/>
    <property type="match status" value="1"/>
</dbReference>
<sequence length="377" mass="41548">MSNRLESLNTKQPGAVKPSLKFKPKAVERKSKEERAKHVQVKQEDTSDRDKFKSAKPPRGQRPARGRGGRHNQYANTHVLSSGLLSSGAVSGGFAKDTKVVNSASPSPDFLSNLKLKQPAELARVSASESDDEGDDGLTKIDMAKQYRFADEETVLFPVRPVRDDSEPPEVIALGVSKEPSPVKEEPLSTNDVAYSAQTELQRVLQTKANLESKISQPVDMLSQVEAKKLAEDHDHIAQLMSRSFESNDDKFSLFQLPKLLPEYSPKSKEDKAENSKLNGQIGHLNIHKSGRITINLGNDINLDVTAGIPSTFLQEFVLLDLTPAPESPRIKTEEDMDIDAGIEINDQNNDNDEPKYQGTINKLGEVDGKFIATPII</sequence>
<evidence type="ECO:0000256" key="3">
    <source>
        <dbReference type="ARBA" id="ARBA00023163"/>
    </source>
</evidence>
<accession>G3B0H8</accession>
<evidence type="ECO:0000313" key="6">
    <source>
        <dbReference type="EMBL" id="EGV65405.1"/>
    </source>
</evidence>
<name>G3B0H8_CANTC</name>
<dbReference type="GeneID" id="18250213"/>
<feature type="region of interest" description="Disordered" evidence="5">
    <location>
        <begin position="1"/>
        <end position="80"/>
    </location>
</feature>
<evidence type="ECO:0000256" key="5">
    <source>
        <dbReference type="SAM" id="MobiDB-lite"/>
    </source>
</evidence>
<dbReference type="EMBL" id="GL996514">
    <property type="protein sequence ID" value="EGV65405.1"/>
    <property type="molecule type" value="Genomic_DNA"/>
</dbReference>